<organism evidence="1 2">
    <name type="scientific">Tectimicrobiota bacterium</name>
    <dbReference type="NCBI Taxonomy" id="2528274"/>
    <lineage>
        <taxon>Bacteria</taxon>
        <taxon>Pseudomonadati</taxon>
        <taxon>Nitrospinota/Tectimicrobiota group</taxon>
        <taxon>Candidatus Tectimicrobiota</taxon>
    </lineage>
</organism>
<evidence type="ECO:0000313" key="1">
    <source>
        <dbReference type="EMBL" id="MBI4595546.1"/>
    </source>
</evidence>
<comment type="caution">
    <text evidence="1">The sequence shown here is derived from an EMBL/GenBank/DDBJ whole genome shotgun (WGS) entry which is preliminary data.</text>
</comment>
<proteinExistence type="predicted"/>
<name>A0A933LQP9_UNCTE</name>
<dbReference type="Pfam" id="PF09720">
    <property type="entry name" value="Unstab_antitox"/>
    <property type="match status" value="1"/>
</dbReference>
<accession>A0A933LQP9</accession>
<gene>
    <name evidence="1" type="ORF">HY730_04110</name>
</gene>
<protein>
    <submittedName>
        <fullName evidence="1">Addiction module protein</fullName>
    </submittedName>
</protein>
<evidence type="ECO:0000313" key="2">
    <source>
        <dbReference type="Proteomes" id="UP000772181"/>
    </source>
</evidence>
<dbReference type="Proteomes" id="UP000772181">
    <property type="component" value="Unassembled WGS sequence"/>
</dbReference>
<sequence length="74" mass="8389">MGFEELKAEALKLAPEFRASLARELLGSLDALSEEEVEGLWIEEAIRRDDEIDRGIAQTSPATEVFTRARTRRK</sequence>
<dbReference type="EMBL" id="JACQWF010000186">
    <property type="protein sequence ID" value="MBI4595546.1"/>
    <property type="molecule type" value="Genomic_DNA"/>
</dbReference>
<dbReference type="InterPro" id="IPR013406">
    <property type="entry name" value="CHP02574_addiction_mod"/>
</dbReference>
<dbReference type="AlphaFoldDB" id="A0A933LQP9"/>
<reference evidence="1" key="1">
    <citation type="submission" date="2020-07" db="EMBL/GenBank/DDBJ databases">
        <title>Huge and variable diversity of episymbiotic CPR bacteria and DPANN archaea in groundwater ecosystems.</title>
        <authorList>
            <person name="He C.Y."/>
            <person name="Keren R."/>
            <person name="Whittaker M."/>
            <person name="Farag I.F."/>
            <person name="Doudna J."/>
            <person name="Cate J.H.D."/>
            <person name="Banfield J.F."/>
        </authorList>
    </citation>
    <scope>NUCLEOTIDE SEQUENCE</scope>
    <source>
        <strain evidence="1">NC_groundwater_1482_Ag_S-0.65um_47_24</strain>
    </source>
</reference>